<accession>A0A6A6SPR6</accession>
<dbReference type="EMBL" id="MU004482">
    <property type="protein sequence ID" value="KAF2649689.1"/>
    <property type="molecule type" value="Genomic_DNA"/>
</dbReference>
<keyword evidence="1" id="KW-0472">Membrane</keyword>
<gene>
    <name evidence="2" type="ORF">K491DRAFT_721431</name>
</gene>
<keyword evidence="1" id="KW-1133">Transmembrane helix</keyword>
<dbReference type="Proteomes" id="UP000799324">
    <property type="component" value="Unassembled WGS sequence"/>
</dbReference>
<evidence type="ECO:0000313" key="2">
    <source>
        <dbReference type="EMBL" id="KAF2649689.1"/>
    </source>
</evidence>
<reference evidence="2" key="1">
    <citation type="journal article" date="2020" name="Stud. Mycol.">
        <title>101 Dothideomycetes genomes: a test case for predicting lifestyles and emergence of pathogens.</title>
        <authorList>
            <person name="Haridas S."/>
            <person name="Albert R."/>
            <person name="Binder M."/>
            <person name="Bloem J."/>
            <person name="Labutti K."/>
            <person name="Salamov A."/>
            <person name="Andreopoulos B."/>
            <person name="Baker S."/>
            <person name="Barry K."/>
            <person name="Bills G."/>
            <person name="Bluhm B."/>
            <person name="Cannon C."/>
            <person name="Castanera R."/>
            <person name="Culley D."/>
            <person name="Daum C."/>
            <person name="Ezra D."/>
            <person name="Gonzalez J."/>
            <person name="Henrissat B."/>
            <person name="Kuo A."/>
            <person name="Liang C."/>
            <person name="Lipzen A."/>
            <person name="Lutzoni F."/>
            <person name="Magnuson J."/>
            <person name="Mondo S."/>
            <person name="Nolan M."/>
            <person name="Ohm R."/>
            <person name="Pangilinan J."/>
            <person name="Park H.-J."/>
            <person name="Ramirez L."/>
            <person name="Alfaro M."/>
            <person name="Sun H."/>
            <person name="Tritt A."/>
            <person name="Yoshinaga Y."/>
            <person name="Zwiers L.-H."/>
            <person name="Turgeon B."/>
            <person name="Goodwin S."/>
            <person name="Spatafora J."/>
            <person name="Crous P."/>
            <person name="Grigoriev I."/>
        </authorList>
    </citation>
    <scope>NUCLEOTIDE SEQUENCE</scope>
    <source>
        <strain evidence="2">CBS 122681</strain>
    </source>
</reference>
<proteinExistence type="predicted"/>
<keyword evidence="3" id="KW-1185">Reference proteome</keyword>
<evidence type="ECO:0000256" key="1">
    <source>
        <dbReference type="SAM" id="Phobius"/>
    </source>
</evidence>
<protein>
    <submittedName>
        <fullName evidence="2">Uncharacterized protein</fullName>
    </submittedName>
</protein>
<name>A0A6A6SPR6_9PLEO</name>
<keyword evidence="1" id="KW-0812">Transmembrane</keyword>
<sequence length="154" mass="16716">MAPIPQEPGGVDLPSPASVAETIGLVSIGVWIIGLLIAISKQERDETTKYYRANAYARLVHGAEDVLVFDRLEADIDTRTIADSIIEILRNGANTAHEDTQSESPTEETSLFSSWDGAGYGSFDDPDTVARLIADIEAARAEIAKRRKDSIRSV</sequence>
<feature type="transmembrane region" description="Helical" evidence="1">
    <location>
        <begin position="20"/>
        <end position="39"/>
    </location>
</feature>
<dbReference type="AlphaFoldDB" id="A0A6A6SPR6"/>
<evidence type="ECO:0000313" key="3">
    <source>
        <dbReference type="Proteomes" id="UP000799324"/>
    </source>
</evidence>
<organism evidence="2 3">
    <name type="scientific">Lophiostoma macrostomum CBS 122681</name>
    <dbReference type="NCBI Taxonomy" id="1314788"/>
    <lineage>
        <taxon>Eukaryota</taxon>
        <taxon>Fungi</taxon>
        <taxon>Dikarya</taxon>
        <taxon>Ascomycota</taxon>
        <taxon>Pezizomycotina</taxon>
        <taxon>Dothideomycetes</taxon>
        <taxon>Pleosporomycetidae</taxon>
        <taxon>Pleosporales</taxon>
        <taxon>Lophiostomataceae</taxon>
        <taxon>Lophiostoma</taxon>
    </lineage>
</organism>